<evidence type="ECO:0000256" key="2">
    <source>
        <dbReference type="SAM" id="SignalP"/>
    </source>
</evidence>
<dbReference type="InParanoid" id="A0A165KJF4"/>
<name>A0A165KJF4_EXIGL</name>
<dbReference type="Proteomes" id="UP000077266">
    <property type="component" value="Unassembled WGS sequence"/>
</dbReference>
<gene>
    <name evidence="3" type="ORF">EXIGLDRAFT_733343</name>
</gene>
<evidence type="ECO:0000313" key="3">
    <source>
        <dbReference type="EMBL" id="KZV96428.1"/>
    </source>
</evidence>
<evidence type="ECO:0000313" key="4">
    <source>
        <dbReference type="Proteomes" id="UP000077266"/>
    </source>
</evidence>
<feature type="chain" id="PRO_5007860861" evidence="2">
    <location>
        <begin position="25"/>
        <end position="77"/>
    </location>
</feature>
<feature type="region of interest" description="Disordered" evidence="1">
    <location>
        <begin position="48"/>
        <end position="77"/>
    </location>
</feature>
<feature type="signal peptide" evidence="2">
    <location>
        <begin position="1"/>
        <end position="24"/>
    </location>
</feature>
<keyword evidence="2" id="KW-0732">Signal</keyword>
<organism evidence="3 4">
    <name type="scientific">Exidia glandulosa HHB12029</name>
    <dbReference type="NCBI Taxonomy" id="1314781"/>
    <lineage>
        <taxon>Eukaryota</taxon>
        <taxon>Fungi</taxon>
        <taxon>Dikarya</taxon>
        <taxon>Basidiomycota</taxon>
        <taxon>Agaricomycotina</taxon>
        <taxon>Agaricomycetes</taxon>
        <taxon>Auriculariales</taxon>
        <taxon>Exidiaceae</taxon>
        <taxon>Exidia</taxon>
    </lineage>
</organism>
<protein>
    <submittedName>
        <fullName evidence="3">Uncharacterized protein</fullName>
    </submittedName>
</protein>
<keyword evidence="4" id="KW-1185">Reference proteome</keyword>
<dbReference type="AlphaFoldDB" id="A0A165KJF4"/>
<dbReference type="EMBL" id="KV425943">
    <property type="protein sequence ID" value="KZV96428.1"/>
    <property type="molecule type" value="Genomic_DNA"/>
</dbReference>
<sequence length="77" mass="8686">MIRERTRLYFALGLLGCFTQPSMGTVRKEKFEHDPLRLGAGLYIPTEERGLDEVGVDAEEEPGNGEDDDDDEDILRS</sequence>
<feature type="compositionally biased region" description="Acidic residues" evidence="1">
    <location>
        <begin position="54"/>
        <end position="77"/>
    </location>
</feature>
<reference evidence="3 4" key="1">
    <citation type="journal article" date="2016" name="Mol. Biol. Evol.">
        <title>Comparative Genomics of Early-Diverging Mushroom-Forming Fungi Provides Insights into the Origins of Lignocellulose Decay Capabilities.</title>
        <authorList>
            <person name="Nagy L.G."/>
            <person name="Riley R."/>
            <person name="Tritt A."/>
            <person name="Adam C."/>
            <person name="Daum C."/>
            <person name="Floudas D."/>
            <person name="Sun H."/>
            <person name="Yadav J.S."/>
            <person name="Pangilinan J."/>
            <person name="Larsson K.H."/>
            <person name="Matsuura K."/>
            <person name="Barry K."/>
            <person name="Labutti K."/>
            <person name="Kuo R."/>
            <person name="Ohm R.A."/>
            <person name="Bhattacharya S.S."/>
            <person name="Shirouzu T."/>
            <person name="Yoshinaga Y."/>
            <person name="Martin F.M."/>
            <person name="Grigoriev I.V."/>
            <person name="Hibbett D.S."/>
        </authorList>
    </citation>
    <scope>NUCLEOTIDE SEQUENCE [LARGE SCALE GENOMIC DNA]</scope>
    <source>
        <strain evidence="3 4">HHB12029</strain>
    </source>
</reference>
<proteinExistence type="predicted"/>
<accession>A0A165KJF4</accession>
<evidence type="ECO:0000256" key="1">
    <source>
        <dbReference type="SAM" id="MobiDB-lite"/>
    </source>
</evidence>